<sequence>MRSETLDFEIDEHQIEAYRRDGFLTLPRLADDPEVAWLRSVYDKLFADYAVPETGDYRDIAGRDDAGEPAKLPQIIKPEKYAPELLDSAHFARCRAIASTFLDIPADELDFYGHAILKPPRYGAPTPWHQDEAYMDPKWKWRGLSIWTPLDGATVESGCLQYIPGGHLNPVLPHHHIDHDDRIEGLMTDEVDDSAAVACPLAAGEAVIHDFRAPHYAGPNQTDQPRRAYVLVFMGRPAEVADPEPRPWLKTA</sequence>
<reference evidence="1 2" key="1">
    <citation type="submission" date="2023-07" db="EMBL/GenBank/DDBJ databases">
        <title>Sequencing the genomes of 1000 actinobacteria strains.</title>
        <authorList>
            <person name="Klenk H.-P."/>
        </authorList>
    </citation>
    <scope>NUCLEOTIDE SEQUENCE [LARGE SCALE GENOMIC DNA]</scope>
    <source>
        <strain evidence="1 2">DSM 44711</strain>
    </source>
</reference>
<dbReference type="Proteomes" id="UP001183629">
    <property type="component" value="Unassembled WGS sequence"/>
</dbReference>
<name>A0AAE3ZUA0_9ACTN</name>
<dbReference type="PANTHER" id="PTHR20883:SF46">
    <property type="entry name" value="PHYTANOYL-COA HYDROXYLASE"/>
    <property type="match status" value="1"/>
</dbReference>
<gene>
    <name evidence="1" type="ORF">J2S44_005489</name>
</gene>
<protein>
    <submittedName>
        <fullName evidence="1">Ectoine hydroxylase-related dioxygenase (Phytanoyl-CoA dioxygenase family)</fullName>
    </submittedName>
</protein>
<comment type="caution">
    <text evidence="1">The sequence shown here is derived from an EMBL/GenBank/DDBJ whole genome shotgun (WGS) entry which is preliminary data.</text>
</comment>
<evidence type="ECO:0000313" key="1">
    <source>
        <dbReference type="EMBL" id="MDR7325239.1"/>
    </source>
</evidence>
<dbReference type="InterPro" id="IPR008775">
    <property type="entry name" value="Phytyl_CoA_dOase-like"/>
</dbReference>
<dbReference type="Gene3D" id="2.60.120.620">
    <property type="entry name" value="q2cbj1_9rhob like domain"/>
    <property type="match status" value="1"/>
</dbReference>
<dbReference type="Pfam" id="PF05721">
    <property type="entry name" value="PhyH"/>
    <property type="match status" value="1"/>
</dbReference>
<dbReference type="GO" id="GO:0016706">
    <property type="term" value="F:2-oxoglutarate-dependent dioxygenase activity"/>
    <property type="evidence" value="ECO:0007669"/>
    <property type="project" value="UniProtKB-ARBA"/>
</dbReference>
<dbReference type="SUPFAM" id="SSF51197">
    <property type="entry name" value="Clavaminate synthase-like"/>
    <property type="match status" value="1"/>
</dbReference>
<dbReference type="AlphaFoldDB" id="A0AAE3ZUA0"/>
<dbReference type="PANTHER" id="PTHR20883">
    <property type="entry name" value="PHYTANOYL-COA DIOXYGENASE DOMAIN CONTAINING 1"/>
    <property type="match status" value="1"/>
</dbReference>
<keyword evidence="1" id="KW-0223">Dioxygenase</keyword>
<dbReference type="EMBL" id="JAVDYC010000001">
    <property type="protein sequence ID" value="MDR7325239.1"/>
    <property type="molecule type" value="Genomic_DNA"/>
</dbReference>
<keyword evidence="2" id="KW-1185">Reference proteome</keyword>
<proteinExistence type="predicted"/>
<dbReference type="RefSeq" id="WP_310419789.1">
    <property type="nucleotide sequence ID" value="NZ_JAVDYC010000001.1"/>
</dbReference>
<evidence type="ECO:0000313" key="2">
    <source>
        <dbReference type="Proteomes" id="UP001183629"/>
    </source>
</evidence>
<keyword evidence="1" id="KW-0560">Oxidoreductase</keyword>
<accession>A0AAE3ZUA0</accession>
<organism evidence="1 2">
    <name type="scientific">Catenuloplanes niger</name>
    <dbReference type="NCBI Taxonomy" id="587534"/>
    <lineage>
        <taxon>Bacteria</taxon>
        <taxon>Bacillati</taxon>
        <taxon>Actinomycetota</taxon>
        <taxon>Actinomycetes</taxon>
        <taxon>Micromonosporales</taxon>
        <taxon>Micromonosporaceae</taxon>
        <taxon>Catenuloplanes</taxon>
    </lineage>
</organism>
<dbReference type="GO" id="GO:0005506">
    <property type="term" value="F:iron ion binding"/>
    <property type="evidence" value="ECO:0007669"/>
    <property type="project" value="UniProtKB-ARBA"/>
</dbReference>